<reference evidence="2 3" key="1">
    <citation type="submission" date="2016-10" db="EMBL/GenBank/DDBJ databases">
        <authorList>
            <person name="de Groot N.N."/>
        </authorList>
    </citation>
    <scope>NUCLEOTIDE SEQUENCE [LARGE SCALE GENOMIC DNA]</scope>
    <source>
        <strain evidence="2 3">NLAE-zl-G419</strain>
    </source>
</reference>
<name>A0A1I2KIK6_9CLOT</name>
<dbReference type="GO" id="GO:0005524">
    <property type="term" value="F:ATP binding"/>
    <property type="evidence" value="ECO:0007669"/>
    <property type="project" value="InterPro"/>
</dbReference>
<evidence type="ECO:0000313" key="3">
    <source>
        <dbReference type="Proteomes" id="UP000182135"/>
    </source>
</evidence>
<dbReference type="CDD" id="cd00009">
    <property type="entry name" value="AAA"/>
    <property type="match status" value="1"/>
</dbReference>
<dbReference type="Pfam" id="PF07728">
    <property type="entry name" value="AAA_5"/>
    <property type="match status" value="1"/>
</dbReference>
<proteinExistence type="predicted"/>
<dbReference type="GO" id="GO:0016887">
    <property type="term" value="F:ATP hydrolysis activity"/>
    <property type="evidence" value="ECO:0007669"/>
    <property type="project" value="InterPro"/>
</dbReference>
<dbReference type="InterPro" id="IPR027417">
    <property type="entry name" value="P-loop_NTPase"/>
</dbReference>
<evidence type="ECO:0000313" key="2">
    <source>
        <dbReference type="EMBL" id="SFF64931.1"/>
    </source>
</evidence>
<sequence>MNFNEALTTVDLIIKSQSVPLLVGESGIGKTALAKELCRKNSYHLVNIDANLLKEGEIGGLPTVEEYNTYDNGRNIKGKKTVYAMHTKLLDIEEYLRENPENEVMLFIDEINRCDHNVQQELMNLILNREINGYHLKETVHVMAAMNPSNKYDAFEDTEYEVVDMDEAQENRFVWVYMESNFKDWISWGAEKGDIHPHILEFISVFPHYLHRPKSKETVKATPRSWERVSKSYNVYLSNKDSYSKNIFYNVVKGNVGGDIAQDFISYISDYKPMPLRAEELFSNEVVPSDVKDIILKEDHARLYIMAKNLLMYLDKENHKEKDINIFSNVLKCYPVDLRISIMKDIRADYKDGIYKELLEDDDFINAFFECY</sequence>
<dbReference type="InterPro" id="IPR011704">
    <property type="entry name" value="ATPase_dyneun-rel_AAA"/>
</dbReference>
<protein>
    <submittedName>
        <fullName evidence="2">AAA domain (Dynein-related subfamily)</fullName>
    </submittedName>
</protein>
<feature type="domain" description="AAA+ ATPase" evidence="1">
    <location>
        <begin position="16"/>
        <end position="166"/>
    </location>
</feature>
<dbReference type="eggNOG" id="COG0714">
    <property type="taxonomic scope" value="Bacteria"/>
</dbReference>
<dbReference type="RefSeq" id="WP_074844802.1">
    <property type="nucleotide sequence ID" value="NZ_BAAACD010000045.1"/>
</dbReference>
<dbReference type="SUPFAM" id="SSF52540">
    <property type="entry name" value="P-loop containing nucleoside triphosphate hydrolases"/>
    <property type="match status" value="1"/>
</dbReference>
<dbReference type="AlphaFoldDB" id="A0A1I2KIK6"/>
<dbReference type="OrthoDB" id="40849at2"/>
<keyword evidence="3" id="KW-1185">Reference proteome</keyword>
<gene>
    <name evidence="2" type="ORF">SAMN04487885_105105</name>
</gene>
<evidence type="ECO:0000259" key="1">
    <source>
        <dbReference type="SMART" id="SM00382"/>
    </source>
</evidence>
<accession>A0A1I2KIK6</accession>
<dbReference type="SMART" id="SM00382">
    <property type="entry name" value="AAA"/>
    <property type="match status" value="1"/>
</dbReference>
<dbReference type="STRING" id="1529.SAMN04487885_105105"/>
<organism evidence="2 3">
    <name type="scientific">Clostridium cadaveris</name>
    <dbReference type="NCBI Taxonomy" id="1529"/>
    <lineage>
        <taxon>Bacteria</taxon>
        <taxon>Bacillati</taxon>
        <taxon>Bacillota</taxon>
        <taxon>Clostridia</taxon>
        <taxon>Eubacteriales</taxon>
        <taxon>Clostridiaceae</taxon>
        <taxon>Clostridium</taxon>
    </lineage>
</organism>
<dbReference type="Gene3D" id="3.40.50.300">
    <property type="entry name" value="P-loop containing nucleotide triphosphate hydrolases"/>
    <property type="match status" value="1"/>
</dbReference>
<dbReference type="Proteomes" id="UP000182135">
    <property type="component" value="Unassembled WGS sequence"/>
</dbReference>
<dbReference type="EMBL" id="FOOE01000005">
    <property type="protein sequence ID" value="SFF64931.1"/>
    <property type="molecule type" value="Genomic_DNA"/>
</dbReference>
<dbReference type="InterPro" id="IPR003593">
    <property type="entry name" value="AAA+_ATPase"/>
</dbReference>